<accession>A0AAQ0EQE6</accession>
<dbReference type="EMBL" id="CP063185">
    <property type="protein sequence ID" value="QYC74128.1"/>
    <property type="molecule type" value="Genomic_DNA"/>
</dbReference>
<dbReference type="RefSeq" id="WP_080125321.1">
    <property type="nucleotide sequence ID" value="NZ_CP035278.1"/>
</dbReference>
<evidence type="ECO:0000313" key="4">
    <source>
        <dbReference type="Proteomes" id="UP000512184"/>
    </source>
</evidence>
<sequence>MACCTCVYGYNEICHKETAEKVVAVTVDCVLFHLAAAVATVVSVVLLLVRLLACALYSYCSIEKPIPFLPVTESRIEWLTLLPILGPTVVASVIYFRAKKEGYGCLDSLVCAMQSPWMLIDSICKNRTEPVLIRI</sequence>
<dbReference type="Proteomes" id="UP000825134">
    <property type="component" value="Chromosome"/>
</dbReference>
<evidence type="ECO:0000256" key="1">
    <source>
        <dbReference type="SAM" id="Phobius"/>
    </source>
</evidence>
<name>A0AAQ0EQE6_9CHLA</name>
<keyword evidence="1" id="KW-0472">Membrane</keyword>
<dbReference type="Proteomes" id="UP000512184">
    <property type="component" value="Chromosome"/>
</dbReference>
<keyword evidence="4" id="KW-1185">Reference proteome</keyword>
<dbReference type="AlphaFoldDB" id="A0AAQ0EQE6"/>
<protein>
    <submittedName>
        <fullName evidence="2">Inclusion membrane protein-20</fullName>
    </submittedName>
</protein>
<evidence type="ECO:0000313" key="2">
    <source>
        <dbReference type="EMBL" id="QHP83311.1"/>
    </source>
</evidence>
<proteinExistence type="predicted"/>
<feature type="transmembrane region" description="Helical" evidence="1">
    <location>
        <begin position="30"/>
        <end position="58"/>
    </location>
</feature>
<feature type="transmembrane region" description="Helical" evidence="1">
    <location>
        <begin position="78"/>
        <end position="96"/>
    </location>
</feature>
<reference evidence="2 4" key="1">
    <citation type="submission" date="2019-01" db="EMBL/GenBank/DDBJ databases">
        <title>Whole genome sequencing and annotation enables comparative genome analysis that reveals unique features of the Chlamydia suis R19 Genome.</title>
        <authorList>
            <person name="Dimond Z.E."/>
        </authorList>
    </citation>
    <scope>NUCLEOTIDE SEQUENCE [LARGE SCALE GENOMIC DNA]</scope>
    <source>
        <strain evidence="2 4">R19</strain>
    </source>
</reference>
<keyword evidence="1" id="KW-0812">Transmembrane</keyword>
<gene>
    <name evidence="2" type="primary">Inclusion membrane protein-20</name>
    <name evidence="2" type="ORF">Chls_436</name>
    <name evidence="3" type="ORF">INQ84_03315</name>
</gene>
<evidence type="ECO:0000313" key="5">
    <source>
        <dbReference type="Proteomes" id="UP000825134"/>
    </source>
</evidence>
<reference evidence="3" key="2">
    <citation type="journal article" date="2021" name="Front. Microbiol.">
        <title>Generation of Tetracycline and Rifamycin Resistant Chlamydia Suis Recombinants.</title>
        <authorList>
            <person name="Marti H."/>
            <person name="Bommana S."/>
            <person name="Read T.D."/>
            <person name="Pesch T."/>
            <person name="Prahauser B."/>
            <person name="Dean D."/>
            <person name="Borel N."/>
        </authorList>
    </citation>
    <scope>NUCLEOTIDE SEQUENCE</scope>
    <source>
        <strain evidence="3">208.1</strain>
    </source>
</reference>
<organism evidence="3 5">
    <name type="scientific">Chlamydia suis</name>
    <dbReference type="NCBI Taxonomy" id="83559"/>
    <lineage>
        <taxon>Bacteria</taxon>
        <taxon>Pseudomonadati</taxon>
        <taxon>Chlamydiota</taxon>
        <taxon>Chlamydiia</taxon>
        <taxon>Chlamydiales</taxon>
        <taxon>Chlamydiaceae</taxon>
        <taxon>Chlamydia/Chlamydophila group</taxon>
        <taxon>Chlamydia</taxon>
    </lineage>
</organism>
<evidence type="ECO:0000313" key="3">
    <source>
        <dbReference type="EMBL" id="QYC74128.1"/>
    </source>
</evidence>
<dbReference type="EMBL" id="CP035278">
    <property type="protein sequence ID" value="QHP83311.1"/>
    <property type="molecule type" value="Genomic_DNA"/>
</dbReference>
<keyword evidence="1" id="KW-1133">Transmembrane helix</keyword>